<evidence type="ECO:0000313" key="14">
    <source>
        <dbReference type="Proteomes" id="UP001500298"/>
    </source>
</evidence>
<reference evidence="14" key="1">
    <citation type="journal article" date="2019" name="Int. J. Syst. Evol. Microbiol.">
        <title>The Global Catalogue of Microorganisms (GCM) 10K type strain sequencing project: providing services to taxonomists for standard genome sequencing and annotation.</title>
        <authorList>
            <consortium name="The Broad Institute Genomics Platform"/>
            <consortium name="The Broad Institute Genome Sequencing Center for Infectious Disease"/>
            <person name="Wu L."/>
            <person name="Ma J."/>
        </authorList>
    </citation>
    <scope>NUCLEOTIDE SEQUENCE [LARGE SCALE GENOMIC DNA]</scope>
    <source>
        <strain evidence="14">JCM 18326</strain>
    </source>
</reference>
<dbReference type="Gene3D" id="2.170.130.10">
    <property type="entry name" value="TonB-dependent receptor, plug domain"/>
    <property type="match status" value="1"/>
</dbReference>
<comment type="subcellular location">
    <subcellularLocation>
        <location evidence="1 8">Cell outer membrane</location>
        <topology evidence="1 8">Multi-pass membrane protein</topology>
    </subcellularLocation>
</comment>
<organism evidence="13 14">
    <name type="scientific">Algivirga pacifica</name>
    <dbReference type="NCBI Taxonomy" id="1162670"/>
    <lineage>
        <taxon>Bacteria</taxon>
        <taxon>Pseudomonadati</taxon>
        <taxon>Bacteroidota</taxon>
        <taxon>Cytophagia</taxon>
        <taxon>Cytophagales</taxon>
        <taxon>Flammeovirgaceae</taxon>
        <taxon>Algivirga</taxon>
    </lineage>
</organism>
<feature type="signal peptide" evidence="10">
    <location>
        <begin position="1"/>
        <end position="19"/>
    </location>
</feature>
<feature type="domain" description="TonB-dependent receptor-like beta-barrel" evidence="11">
    <location>
        <begin position="250"/>
        <end position="628"/>
    </location>
</feature>
<feature type="domain" description="TonB-dependent receptor plug" evidence="12">
    <location>
        <begin position="41"/>
        <end position="149"/>
    </location>
</feature>
<dbReference type="PROSITE" id="PS52016">
    <property type="entry name" value="TONB_DEPENDENT_REC_3"/>
    <property type="match status" value="1"/>
</dbReference>
<dbReference type="InterPro" id="IPR037066">
    <property type="entry name" value="Plug_dom_sf"/>
</dbReference>
<dbReference type="EMBL" id="BAABJX010000065">
    <property type="protein sequence ID" value="GAA4850728.1"/>
    <property type="molecule type" value="Genomic_DNA"/>
</dbReference>
<comment type="similarity">
    <text evidence="8 9">Belongs to the TonB-dependent receptor family.</text>
</comment>
<comment type="caution">
    <text evidence="13">The sequence shown here is derived from an EMBL/GenBank/DDBJ whole genome shotgun (WGS) entry which is preliminary data.</text>
</comment>
<proteinExistence type="inferred from homology"/>
<evidence type="ECO:0000256" key="8">
    <source>
        <dbReference type="PROSITE-ProRule" id="PRU01360"/>
    </source>
</evidence>
<dbReference type="InterPro" id="IPR000531">
    <property type="entry name" value="Beta-barrel_TonB"/>
</dbReference>
<keyword evidence="10" id="KW-0732">Signal</keyword>
<evidence type="ECO:0000256" key="1">
    <source>
        <dbReference type="ARBA" id="ARBA00004571"/>
    </source>
</evidence>
<keyword evidence="4 8" id="KW-0812">Transmembrane</keyword>
<dbReference type="InterPro" id="IPR039426">
    <property type="entry name" value="TonB-dep_rcpt-like"/>
</dbReference>
<dbReference type="PANTHER" id="PTHR30069">
    <property type="entry name" value="TONB-DEPENDENT OUTER MEMBRANE RECEPTOR"/>
    <property type="match status" value="1"/>
</dbReference>
<evidence type="ECO:0000259" key="11">
    <source>
        <dbReference type="Pfam" id="PF00593"/>
    </source>
</evidence>
<keyword evidence="13" id="KW-0675">Receptor</keyword>
<accession>A0ABP9DSU5</accession>
<keyword evidence="5 9" id="KW-0798">TonB box</keyword>
<gene>
    <name evidence="13" type="ORF">GCM10023331_39250</name>
</gene>
<evidence type="ECO:0000313" key="13">
    <source>
        <dbReference type="EMBL" id="GAA4850728.1"/>
    </source>
</evidence>
<feature type="chain" id="PRO_5046571396" evidence="10">
    <location>
        <begin position="20"/>
        <end position="663"/>
    </location>
</feature>
<dbReference type="Proteomes" id="UP001500298">
    <property type="component" value="Unassembled WGS sequence"/>
</dbReference>
<evidence type="ECO:0000256" key="3">
    <source>
        <dbReference type="ARBA" id="ARBA00022452"/>
    </source>
</evidence>
<keyword evidence="2 8" id="KW-0813">Transport</keyword>
<dbReference type="Pfam" id="PF00593">
    <property type="entry name" value="TonB_dep_Rec_b-barrel"/>
    <property type="match status" value="1"/>
</dbReference>
<evidence type="ECO:0000256" key="7">
    <source>
        <dbReference type="ARBA" id="ARBA00023237"/>
    </source>
</evidence>
<evidence type="ECO:0000256" key="2">
    <source>
        <dbReference type="ARBA" id="ARBA00022448"/>
    </source>
</evidence>
<keyword evidence="7 8" id="KW-0998">Cell outer membrane</keyword>
<evidence type="ECO:0000256" key="6">
    <source>
        <dbReference type="ARBA" id="ARBA00023136"/>
    </source>
</evidence>
<keyword evidence="3 8" id="KW-1134">Transmembrane beta strand</keyword>
<dbReference type="Gene3D" id="2.40.170.20">
    <property type="entry name" value="TonB-dependent receptor, beta-barrel domain"/>
    <property type="match status" value="1"/>
</dbReference>
<dbReference type="SUPFAM" id="SSF56935">
    <property type="entry name" value="Porins"/>
    <property type="match status" value="1"/>
</dbReference>
<dbReference type="InterPro" id="IPR036942">
    <property type="entry name" value="Beta-barrel_TonB_sf"/>
</dbReference>
<dbReference type="PANTHER" id="PTHR30069:SF37">
    <property type="entry name" value="FERRIC VIBRIOBACTIN RECEPTOR VIUA"/>
    <property type="match status" value="1"/>
</dbReference>
<evidence type="ECO:0000256" key="5">
    <source>
        <dbReference type="ARBA" id="ARBA00023077"/>
    </source>
</evidence>
<sequence length="663" mass="74958">MKNFIAVLFTVLMSTQMFAQEIALDTAKQLEEVIINYQADQKTPVTYQNIKSAELKLKSVGQEPSFLLAETPSVTNYSDGGGSQGYSYFRLRGIDQVRINMTFDGVPLNDPQDQGTYLSNYPDLLNSVSKIQIQRGVGLSQNGVASYGGSVQLYSPNLRDPKKATVGLGYGSFNSLRAFGEYNSGVKNNKAFYVRASQVYSDGYKYHASNNSSSIFMKGGIFKEKSTWKMSVLAGQQRNGMAWLGVSDSLINIDRRTNANAEQETDRVFQGLAQVQNTWQISPSSFLESSVYYTYLKGDYDFDFNNFLGFPSTEELYNYAFESDLVGAFSNYTYTRDRLSWTTGFHGNLYNKRHIGSEKELGQLYKNTGFKNEVSVFTKAEYKVNWLTFFADIQYRYVTFDYEGAIPFEKLDWDFISPKAGISATLNSNSTLYYSVGGTGREPTRNDMFGGNDDLLADESGNPLLFNTEAEYVIDQELGFRYQAQKLNVNFNLYYMDFQNEIVLDGKFGPNGLALTNNVEKSIRTGAELTAAYKINENFSLINNSSFNYSRIKEQSETFSPILTPAVIVNQEVVYHNNNFTLGVSARYQDASYIDFANSEKVEGYVLVNSRASYNFNKLQVSLFLNNITNTEYFNQGYVDYDGSTKYFVQAPMNFYTSVQYSF</sequence>
<keyword evidence="6 8" id="KW-0472">Membrane</keyword>
<evidence type="ECO:0000256" key="4">
    <source>
        <dbReference type="ARBA" id="ARBA00022692"/>
    </source>
</evidence>
<evidence type="ECO:0000256" key="9">
    <source>
        <dbReference type="RuleBase" id="RU003357"/>
    </source>
</evidence>
<dbReference type="Pfam" id="PF07715">
    <property type="entry name" value="Plug"/>
    <property type="match status" value="1"/>
</dbReference>
<dbReference type="RefSeq" id="WP_345374960.1">
    <property type="nucleotide sequence ID" value="NZ_BAABJX010000065.1"/>
</dbReference>
<protein>
    <submittedName>
        <fullName evidence="13">TonB-dependent receptor</fullName>
    </submittedName>
</protein>
<evidence type="ECO:0000256" key="10">
    <source>
        <dbReference type="SAM" id="SignalP"/>
    </source>
</evidence>
<dbReference type="InterPro" id="IPR012910">
    <property type="entry name" value="Plug_dom"/>
</dbReference>
<evidence type="ECO:0000259" key="12">
    <source>
        <dbReference type="Pfam" id="PF07715"/>
    </source>
</evidence>
<keyword evidence="14" id="KW-1185">Reference proteome</keyword>
<name>A0ABP9DSU5_9BACT</name>